<dbReference type="InterPro" id="IPR001387">
    <property type="entry name" value="Cro/C1-type_HTH"/>
</dbReference>
<reference evidence="2" key="1">
    <citation type="journal article" date="2014" name="Int. J. Syst. Evol. Microbiol.">
        <title>Complete genome sequence of Corynebacterium casei LMG S-19264T (=DSM 44701T), isolated from a smear-ripened cheese.</title>
        <authorList>
            <consortium name="US DOE Joint Genome Institute (JGI-PGF)"/>
            <person name="Walter F."/>
            <person name="Albersmeier A."/>
            <person name="Kalinowski J."/>
            <person name="Ruckert C."/>
        </authorList>
    </citation>
    <scope>NUCLEOTIDE SEQUENCE</scope>
    <source>
        <strain evidence="2">JCM 3035</strain>
    </source>
</reference>
<dbReference type="Pfam" id="PF13560">
    <property type="entry name" value="HTH_31"/>
    <property type="match status" value="1"/>
</dbReference>
<dbReference type="GO" id="GO:0003677">
    <property type="term" value="F:DNA binding"/>
    <property type="evidence" value="ECO:0007669"/>
    <property type="project" value="InterPro"/>
</dbReference>
<evidence type="ECO:0000259" key="1">
    <source>
        <dbReference type="PROSITE" id="PS50943"/>
    </source>
</evidence>
<organism evidence="2 3">
    <name type="scientific">Streptomyces flaveus</name>
    <dbReference type="NCBI Taxonomy" id="66370"/>
    <lineage>
        <taxon>Bacteria</taxon>
        <taxon>Bacillati</taxon>
        <taxon>Actinomycetota</taxon>
        <taxon>Actinomycetes</taxon>
        <taxon>Kitasatosporales</taxon>
        <taxon>Streptomycetaceae</taxon>
        <taxon>Streptomyces</taxon>
        <taxon>Streptomyces aurantiacus group</taxon>
    </lineage>
</organism>
<evidence type="ECO:0000313" key="3">
    <source>
        <dbReference type="Proteomes" id="UP000637788"/>
    </source>
</evidence>
<evidence type="ECO:0000313" key="2">
    <source>
        <dbReference type="EMBL" id="GGK72230.1"/>
    </source>
</evidence>
<protein>
    <submittedName>
        <fullName evidence="2">Transcriptional regulator</fullName>
    </submittedName>
</protein>
<dbReference type="CDD" id="cd00093">
    <property type="entry name" value="HTH_XRE"/>
    <property type="match status" value="1"/>
</dbReference>
<proteinExistence type="predicted"/>
<dbReference type="EMBL" id="BMPQ01000008">
    <property type="protein sequence ID" value="GGK72230.1"/>
    <property type="molecule type" value="Genomic_DNA"/>
</dbReference>
<dbReference type="SMART" id="SM00530">
    <property type="entry name" value="HTH_XRE"/>
    <property type="match status" value="1"/>
</dbReference>
<dbReference type="SUPFAM" id="SSF47413">
    <property type="entry name" value="lambda repressor-like DNA-binding domains"/>
    <property type="match status" value="1"/>
</dbReference>
<reference evidence="2" key="2">
    <citation type="submission" date="2020-09" db="EMBL/GenBank/DDBJ databases">
        <authorList>
            <person name="Sun Q."/>
            <person name="Ohkuma M."/>
        </authorList>
    </citation>
    <scope>NUCLEOTIDE SEQUENCE</scope>
    <source>
        <strain evidence="2">JCM 3035</strain>
    </source>
</reference>
<feature type="domain" description="HTH cro/C1-type" evidence="1">
    <location>
        <begin position="41"/>
        <end position="75"/>
    </location>
</feature>
<comment type="caution">
    <text evidence="2">The sequence shown here is derived from an EMBL/GenBank/DDBJ whole genome shotgun (WGS) entry which is preliminary data.</text>
</comment>
<accession>A0A917VEV0</accession>
<dbReference type="Pfam" id="PF19054">
    <property type="entry name" value="DUF5753"/>
    <property type="match status" value="1"/>
</dbReference>
<keyword evidence="3" id="KW-1185">Reference proteome</keyword>
<gene>
    <name evidence="2" type="ORF">GCM10010094_36520</name>
</gene>
<dbReference type="InterPro" id="IPR043917">
    <property type="entry name" value="DUF5753"/>
</dbReference>
<dbReference type="AlphaFoldDB" id="A0A917VEV0"/>
<dbReference type="InterPro" id="IPR010982">
    <property type="entry name" value="Lambda_DNA-bd_dom_sf"/>
</dbReference>
<sequence>MGFRARTVELGTAVVDWAEAMVRRKDIDGSESVPTFYGKELRWKREEAGLTLQQLVEGSFYGQSYLSEIERGERRMPRELAKHVDRVLKTDGFFERRCEDVRKARRSGHAEYFADVAEMERLAASIEEWAPMLVPGLLQTAAYARAIVRAAMPRASDEEVEEKVSARMARVELFSSENPPKFWAILDESLIRHPILPNEQMAELLDHIAEVVRTTRSILQIVPENAAAHPFMMGMTKIMTFADAPPVVYVESLHSGQVIDYPALVKQYRESYDLLRAAALPPEAPLAMIEAAAEDYRNGKPRD</sequence>
<name>A0A917VEV0_9ACTN</name>
<dbReference type="Gene3D" id="1.10.260.40">
    <property type="entry name" value="lambda repressor-like DNA-binding domains"/>
    <property type="match status" value="1"/>
</dbReference>
<dbReference type="Proteomes" id="UP000637788">
    <property type="component" value="Unassembled WGS sequence"/>
</dbReference>
<dbReference type="PROSITE" id="PS50943">
    <property type="entry name" value="HTH_CROC1"/>
    <property type="match status" value="1"/>
</dbReference>